<comment type="pathway">
    <text evidence="2 10 14">Carbohydrate degradation; pentose phosphate pathway; D-ribulose 5-phosphate from D-glucose 6-phosphate (oxidative stage): step 3/3.</text>
</comment>
<proteinExistence type="inferred from homology"/>
<feature type="binding site" evidence="12">
    <location>
        <position position="485"/>
    </location>
    <ligand>
        <name>substrate</name>
        <note>ligand shared between dimeric partners</note>
    </ligand>
</feature>
<dbReference type="GO" id="GO:0050661">
    <property type="term" value="F:NADP binding"/>
    <property type="evidence" value="ECO:0007669"/>
    <property type="project" value="InterPro"/>
</dbReference>
<evidence type="ECO:0000313" key="17">
    <source>
        <dbReference type="EMBL" id="KAF4122458.1"/>
    </source>
</evidence>
<feature type="binding site" description="in other chain" evidence="12">
    <location>
        <position position="319"/>
    </location>
    <ligand>
        <name>substrate</name>
        <note>ligand shared between dimeric partners</note>
    </ligand>
</feature>
<sequence>MKLGGAGQQTQPSSSSTPSSSQPTTISGNADSVPSADLGLIGLAVMGQNLILNMADHGFTIAAFNRTVSKVDRFLENEAKGKSIVGARTVEEFVSKLKSPRRIMLLVQAGTAVDDWIEKVLPFLDAGDIIIDGGNSHFPDSNRRTKYLAEKKIRFVGSGVSGGEEGARYGPSIMPGGNEEAWPHIKDIFQSISAKSDNEACCEWVGDEGAGHYVKMVHNGIEYGDMQLICEAYDIMKRGLGLSNKEMGDVFAKWNKGVLDSFLIEITRDIMYFNDDDGKPLVEKILDQAGQKGTGKWTAVNSLDLGQPVTLIAEAVLARCLSALKPERVVAAKKLPFASRTTKFEGDKEQFLEDLEQALYASKIISYAQGFMLMQEAAKEYGWKLNKPSIALMWRGGCIIRSVFLKNITAAYRKDPDLQNLLFDDFFNEAILKAQPGWREAVSKAALLGIPTPAFSTALSFFDGYRTESLPANLLQAQRDYFGAHTFRIKPEDANEKYKVGTDIHVNWTGRGGNISASTYQA</sequence>
<dbReference type="FunFam" id="3.40.50.720:FF:000007">
    <property type="entry name" value="6-phosphogluconate dehydrogenase, decarboxylating"/>
    <property type="match status" value="1"/>
</dbReference>
<dbReference type="Pfam" id="PF03446">
    <property type="entry name" value="NAD_binding_2"/>
    <property type="match status" value="1"/>
</dbReference>
<feature type="compositionally biased region" description="Low complexity" evidence="15">
    <location>
        <begin position="8"/>
        <end position="25"/>
    </location>
</feature>
<dbReference type="Gene3D" id="3.40.50.720">
    <property type="entry name" value="NAD(P)-binding Rossmann-like Domain"/>
    <property type="match status" value="1"/>
</dbReference>
<dbReference type="GO" id="GO:0019521">
    <property type="term" value="P:D-gluconate metabolic process"/>
    <property type="evidence" value="ECO:0007669"/>
    <property type="project" value="UniProtKB-KW"/>
</dbReference>
<dbReference type="PRINTS" id="PR00076">
    <property type="entry name" value="6PGDHDRGNASE"/>
</dbReference>
<evidence type="ECO:0000256" key="10">
    <source>
        <dbReference type="PIRNR" id="PIRNR000109"/>
    </source>
</evidence>
<gene>
    <name evidence="17" type="ORF">GMORB2_7450</name>
</gene>
<dbReference type="FunFam" id="1.20.5.320:FF:000002">
    <property type="entry name" value="6-phosphogluconate dehydrogenase, decarboxylating"/>
    <property type="match status" value="1"/>
</dbReference>
<evidence type="ECO:0000256" key="11">
    <source>
        <dbReference type="PIRSR" id="PIRSR000109-1"/>
    </source>
</evidence>
<dbReference type="Proteomes" id="UP000749293">
    <property type="component" value="Unassembled WGS sequence"/>
</dbReference>
<evidence type="ECO:0000256" key="12">
    <source>
        <dbReference type="PIRSR" id="PIRSR000109-2"/>
    </source>
</evidence>
<dbReference type="GeneID" id="55973673"/>
<feature type="active site" description="Proton donor" evidence="11">
    <location>
        <position position="222"/>
    </location>
</feature>
<dbReference type="InterPro" id="IPR008927">
    <property type="entry name" value="6-PGluconate_DH-like_C_sf"/>
</dbReference>
<dbReference type="SUPFAM" id="SSF48179">
    <property type="entry name" value="6-phosphogluconate dehydrogenase C-terminal domain-like"/>
    <property type="match status" value="1"/>
</dbReference>
<evidence type="ECO:0000256" key="2">
    <source>
        <dbReference type="ARBA" id="ARBA00004874"/>
    </source>
</evidence>
<evidence type="ECO:0000256" key="8">
    <source>
        <dbReference type="ARBA" id="ARBA00023126"/>
    </source>
</evidence>
<dbReference type="Gene3D" id="1.20.5.320">
    <property type="entry name" value="6-Phosphogluconate Dehydrogenase, domain 3"/>
    <property type="match status" value="1"/>
</dbReference>
<evidence type="ECO:0000256" key="13">
    <source>
        <dbReference type="PIRSR" id="PIRSR000109-3"/>
    </source>
</evidence>
<dbReference type="InterPro" id="IPR006115">
    <property type="entry name" value="6PGDH_NADP-bd"/>
</dbReference>
<protein>
    <recommendedName>
        <fullName evidence="10 14">6-phosphogluconate dehydrogenase, decarboxylating</fullName>
        <ecNumber evidence="10 14">1.1.1.44</ecNumber>
    </recommendedName>
</protein>
<dbReference type="Gene3D" id="1.10.1040.10">
    <property type="entry name" value="N-(1-d-carboxylethyl)-l-norvaline Dehydrogenase, domain 2"/>
    <property type="match status" value="1"/>
</dbReference>
<feature type="binding site" description="in other chain" evidence="12">
    <location>
        <begin position="161"/>
        <end position="163"/>
    </location>
    <ligand>
        <name>substrate</name>
        <note>ligand shared between dimeric partners</note>
    </ligand>
</feature>
<evidence type="ECO:0000256" key="4">
    <source>
        <dbReference type="ARBA" id="ARBA00011738"/>
    </source>
</evidence>
<dbReference type="PIRSF" id="PIRSF000109">
    <property type="entry name" value="6PGD"/>
    <property type="match status" value="1"/>
</dbReference>
<name>A0A9P4YVI5_9HYPO</name>
<feature type="binding site" evidence="13">
    <location>
        <position position="135"/>
    </location>
    <ligand>
        <name>NADP(+)</name>
        <dbReference type="ChEBI" id="CHEBI:58349"/>
    </ligand>
</feature>
<dbReference type="InterPro" id="IPR013328">
    <property type="entry name" value="6PGD_dom2"/>
</dbReference>
<keyword evidence="18" id="KW-1185">Reference proteome</keyword>
<dbReference type="PANTHER" id="PTHR11811">
    <property type="entry name" value="6-PHOSPHOGLUCONATE DEHYDROGENASE"/>
    <property type="match status" value="1"/>
</dbReference>
<evidence type="ECO:0000256" key="3">
    <source>
        <dbReference type="ARBA" id="ARBA00008419"/>
    </source>
</evidence>
<dbReference type="SUPFAM" id="SSF51735">
    <property type="entry name" value="NAD(P)-binding Rossmann-fold domains"/>
    <property type="match status" value="1"/>
</dbReference>
<dbReference type="RefSeq" id="XP_035321110.1">
    <property type="nucleotide sequence ID" value="XM_035469415.1"/>
</dbReference>
<evidence type="ECO:0000256" key="6">
    <source>
        <dbReference type="ARBA" id="ARBA00023002"/>
    </source>
</evidence>
<keyword evidence="8 10" id="KW-0570">Pentose shunt</keyword>
<dbReference type="NCBIfam" id="TIGR00873">
    <property type="entry name" value="gnd"/>
    <property type="match status" value="1"/>
</dbReference>
<dbReference type="InterPro" id="IPR006184">
    <property type="entry name" value="6PGdom_BS"/>
</dbReference>
<feature type="binding site" description="in other chain" evidence="12">
    <location>
        <begin position="218"/>
        <end position="219"/>
    </location>
    <ligand>
        <name>substrate</name>
        <note>ligand shared between dimeric partners</note>
    </ligand>
</feature>
<feature type="active site" description="Proton acceptor" evidence="11">
    <location>
        <position position="215"/>
    </location>
</feature>
<dbReference type="GO" id="GO:0009051">
    <property type="term" value="P:pentose-phosphate shunt, oxidative branch"/>
    <property type="evidence" value="ECO:0007669"/>
    <property type="project" value="UniProtKB-ARBA"/>
</dbReference>
<comment type="caution">
    <text evidence="17">The sequence shown here is derived from an EMBL/GenBank/DDBJ whole genome shotgun (WGS) entry which is preliminary data.</text>
</comment>
<dbReference type="PROSITE" id="PS00461">
    <property type="entry name" value="6PGD"/>
    <property type="match status" value="1"/>
</dbReference>
<dbReference type="GO" id="GO:0004616">
    <property type="term" value="F:phosphogluconate dehydrogenase (decarboxylating) activity"/>
    <property type="evidence" value="ECO:0007669"/>
    <property type="project" value="UniProtKB-EC"/>
</dbReference>
<organism evidence="17 18">
    <name type="scientific">Geosmithia morbida</name>
    <dbReference type="NCBI Taxonomy" id="1094350"/>
    <lineage>
        <taxon>Eukaryota</taxon>
        <taxon>Fungi</taxon>
        <taxon>Dikarya</taxon>
        <taxon>Ascomycota</taxon>
        <taxon>Pezizomycotina</taxon>
        <taxon>Sordariomycetes</taxon>
        <taxon>Hypocreomycetidae</taxon>
        <taxon>Hypocreales</taxon>
        <taxon>Bionectriaceae</taxon>
        <taxon>Geosmithia</taxon>
    </lineage>
</organism>
<feature type="region of interest" description="Disordered" evidence="15">
    <location>
        <begin position="1"/>
        <end position="29"/>
    </location>
</feature>
<evidence type="ECO:0000256" key="9">
    <source>
        <dbReference type="ARBA" id="ARBA00048640"/>
    </source>
</evidence>
<dbReference type="FunFam" id="1.10.1040.10:FF:000002">
    <property type="entry name" value="6-phosphogluconate dehydrogenase, decarboxylating"/>
    <property type="match status" value="1"/>
</dbReference>
<feature type="domain" description="6-phosphogluconate dehydrogenase C-terminal" evidence="16">
    <location>
        <begin position="211"/>
        <end position="509"/>
    </location>
</feature>
<keyword evidence="5 10" id="KW-0521">NADP</keyword>
<dbReference type="EMBL" id="JAANYQ010000009">
    <property type="protein sequence ID" value="KAF4122458.1"/>
    <property type="molecule type" value="Genomic_DNA"/>
</dbReference>
<evidence type="ECO:0000256" key="1">
    <source>
        <dbReference type="ARBA" id="ARBA00002526"/>
    </source>
</evidence>
<dbReference type="InterPro" id="IPR036291">
    <property type="entry name" value="NAD(P)-bd_dom_sf"/>
</dbReference>
<evidence type="ECO:0000313" key="18">
    <source>
        <dbReference type="Proteomes" id="UP000749293"/>
    </source>
</evidence>
<feature type="binding site" description="in other chain" evidence="12">
    <location>
        <position position="292"/>
    </location>
    <ligand>
        <name>substrate</name>
        <note>ligand shared between dimeric partners</note>
    </ligand>
</feature>
<comment type="catalytic activity">
    <reaction evidence="9 10 14">
        <text>6-phospho-D-gluconate + NADP(+) = D-ribulose 5-phosphate + CO2 + NADPH</text>
        <dbReference type="Rhea" id="RHEA:10116"/>
        <dbReference type="ChEBI" id="CHEBI:16526"/>
        <dbReference type="ChEBI" id="CHEBI:57783"/>
        <dbReference type="ChEBI" id="CHEBI:58121"/>
        <dbReference type="ChEBI" id="CHEBI:58349"/>
        <dbReference type="ChEBI" id="CHEBI:58759"/>
        <dbReference type="EC" id="1.1.1.44"/>
    </reaction>
</comment>
<dbReference type="InterPro" id="IPR006113">
    <property type="entry name" value="6PGDH_Gnd/GntZ"/>
</dbReference>
<reference evidence="17" key="1">
    <citation type="submission" date="2020-03" db="EMBL/GenBank/DDBJ databases">
        <title>Site-based positive gene gene selection in Geosmithia morbida across the United States reveals a broad range of putative effectors and factors for local host and environmental adapation.</title>
        <authorList>
            <person name="Onufrak A."/>
            <person name="Murdoch R.W."/>
            <person name="Gazis R."/>
            <person name="Huff M."/>
            <person name="Staton M."/>
            <person name="Klingeman W."/>
            <person name="Hadziabdic D."/>
        </authorList>
    </citation>
    <scope>NUCLEOTIDE SEQUENCE</scope>
    <source>
        <strain evidence="17">1262</strain>
    </source>
</reference>
<evidence type="ECO:0000256" key="5">
    <source>
        <dbReference type="ARBA" id="ARBA00022857"/>
    </source>
</evidence>
<evidence type="ECO:0000259" key="16">
    <source>
        <dbReference type="SMART" id="SM01350"/>
    </source>
</evidence>
<comment type="function">
    <text evidence="1 10">Catalyzes the oxidative decarboxylation of 6-phosphogluconate to ribulose 5-phosphate and CO(2), with concomitant reduction of NADP to NADPH.</text>
</comment>
<keyword evidence="6 10" id="KW-0560">Oxidoreductase</keyword>
<feature type="binding site" evidence="12">
    <location>
        <position position="479"/>
    </location>
    <ligand>
        <name>substrate</name>
        <note>ligand shared between dimeric partners</note>
    </ligand>
</feature>
<comment type="subunit">
    <text evidence="4 10">Homodimer.</text>
</comment>
<comment type="similarity">
    <text evidence="3 10 14">Belongs to the 6-phosphogluconate dehydrogenase family.</text>
</comment>
<accession>A0A9P4YVI5</accession>
<dbReference type="InterPro" id="IPR006114">
    <property type="entry name" value="6PGDH_C"/>
</dbReference>
<evidence type="ECO:0000256" key="15">
    <source>
        <dbReference type="SAM" id="MobiDB-lite"/>
    </source>
</evidence>
<dbReference type="AlphaFoldDB" id="A0A9P4YVI5"/>
<dbReference type="NCBIfam" id="NF006765">
    <property type="entry name" value="PRK09287.1"/>
    <property type="match status" value="1"/>
</dbReference>
<dbReference type="OrthoDB" id="434986at2759"/>
<dbReference type="EC" id="1.1.1.44" evidence="10 14"/>
<feature type="binding site" evidence="13">
    <location>
        <begin position="107"/>
        <end position="109"/>
    </location>
    <ligand>
        <name>NADP(+)</name>
        <dbReference type="ChEBI" id="CHEBI:58349"/>
    </ligand>
</feature>
<evidence type="ECO:0000256" key="14">
    <source>
        <dbReference type="RuleBase" id="RU000485"/>
    </source>
</evidence>
<feature type="binding site" description="in other chain" evidence="12">
    <location>
        <position position="223"/>
    </location>
    <ligand>
        <name>substrate</name>
        <note>ligand shared between dimeric partners</note>
    </ligand>
</feature>
<feature type="binding site" description="in other chain" evidence="12">
    <location>
        <position position="135"/>
    </location>
    <ligand>
        <name>substrate</name>
        <note>ligand shared between dimeric partners</note>
    </ligand>
</feature>
<feature type="binding site" evidence="13">
    <location>
        <begin position="42"/>
        <end position="47"/>
    </location>
    <ligand>
        <name>NADP(+)</name>
        <dbReference type="ChEBI" id="CHEBI:58349"/>
    </ligand>
</feature>
<feature type="binding site" evidence="13">
    <location>
        <begin position="65"/>
        <end position="67"/>
    </location>
    <ligand>
        <name>NADP(+)</name>
        <dbReference type="ChEBI" id="CHEBI:58349"/>
    </ligand>
</feature>
<dbReference type="InterPro" id="IPR006183">
    <property type="entry name" value="Pgluconate_DH"/>
</dbReference>
<dbReference type="Pfam" id="PF00393">
    <property type="entry name" value="6PGD"/>
    <property type="match status" value="1"/>
</dbReference>
<keyword evidence="7 14" id="KW-0311">Gluconate utilization</keyword>
<evidence type="ECO:0000256" key="7">
    <source>
        <dbReference type="ARBA" id="ARBA00023064"/>
    </source>
</evidence>
<dbReference type="SMART" id="SM01350">
    <property type="entry name" value="6PGD"/>
    <property type="match status" value="1"/>
</dbReference>